<proteinExistence type="predicted"/>
<organism evidence="3">
    <name type="scientific">Caenorhabditis brenneri</name>
    <name type="common">Nematode worm</name>
    <dbReference type="NCBI Taxonomy" id="135651"/>
    <lineage>
        <taxon>Eukaryota</taxon>
        <taxon>Metazoa</taxon>
        <taxon>Ecdysozoa</taxon>
        <taxon>Nematoda</taxon>
        <taxon>Chromadorea</taxon>
        <taxon>Rhabditida</taxon>
        <taxon>Rhabditina</taxon>
        <taxon>Rhabditomorpha</taxon>
        <taxon>Rhabditoidea</taxon>
        <taxon>Rhabditidae</taxon>
        <taxon>Peloderinae</taxon>
        <taxon>Caenorhabditis</taxon>
    </lineage>
</organism>
<dbReference type="Proteomes" id="UP000008068">
    <property type="component" value="Unassembled WGS sequence"/>
</dbReference>
<gene>
    <name evidence="2" type="ORF">CAEBREN_16352</name>
</gene>
<sequence>MAIPFFKLPALVIQLLLDIMGFVDIFVLTNASLKMNRVVRKLLKTRKCDMQLYMSEKAIFFTFLQCPEIFYAEQIFWTLAEG</sequence>
<evidence type="ECO:0000313" key="2">
    <source>
        <dbReference type="EMBL" id="EGT39360.1"/>
    </source>
</evidence>
<accession>G0NX29</accession>
<reference evidence="3" key="1">
    <citation type="submission" date="2011-07" db="EMBL/GenBank/DDBJ databases">
        <authorList>
            <consortium name="Caenorhabditis brenneri Sequencing and Analysis Consortium"/>
            <person name="Wilson R.K."/>
        </authorList>
    </citation>
    <scope>NUCLEOTIDE SEQUENCE [LARGE SCALE GENOMIC DNA]</scope>
    <source>
        <strain evidence="3">PB2801</strain>
    </source>
</reference>
<keyword evidence="1" id="KW-1133">Transmembrane helix</keyword>
<name>G0NX29_CAEBE</name>
<evidence type="ECO:0008006" key="4">
    <source>
        <dbReference type="Google" id="ProtNLM"/>
    </source>
</evidence>
<evidence type="ECO:0000256" key="1">
    <source>
        <dbReference type="SAM" id="Phobius"/>
    </source>
</evidence>
<keyword evidence="3" id="KW-1185">Reference proteome</keyword>
<dbReference type="HOGENOM" id="CLU_2560317_0_0_1"/>
<evidence type="ECO:0000313" key="3">
    <source>
        <dbReference type="Proteomes" id="UP000008068"/>
    </source>
</evidence>
<keyword evidence="1" id="KW-0472">Membrane</keyword>
<dbReference type="InParanoid" id="G0NX29"/>
<keyword evidence="1" id="KW-0812">Transmembrane</keyword>
<dbReference type="AlphaFoldDB" id="G0NX29"/>
<protein>
    <recommendedName>
        <fullName evidence="4">F-box domain-containing protein</fullName>
    </recommendedName>
</protein>
<dbReference type="EMBL" id="GL379968">
    <property type="protein sequence ID" value="EGT39360.1"/>
    <property type="molecule type" value="Genomic_DNA"/>
</dbReference>
<feature type="transmembrane region" description="Helical" evidence="1">
    <location>
        <begin position="12"/>
        <end position="33"/>
    </location>
</feature>